<keyword evidence="1" id="KW-0812">Transmembrane</keyword>
<sequence length="74" mass="8066">MENTLPMLTFVVLTTGLCIIALTGLIFSDWVEERRAQFAFKAASATRAATLAMEAPQRRATPAQELIQALKKAA</sequence>
<dbReference type="RefSeq" id="WP_093282517.1">
    <property type="nucleotide sequence ID" value="NZ_FOFS01000003.1"/>
</dbReference>
<evidence type="ECO:0000313" key="3">
    <source>
        <dbReference type="Proteomes" id="UP000199233"/>
    </source>
</evidence>
<dbReference type="EMBL" id="FOFS01000003">
    <property type="protein sequence ID" value="SEP99395.1"/>
    <property type="molecule type" value="Genomic_DNA"/>
</dbReference>
<organism evidence="2 3">
    <name type="scientific">Solimonas aquatica</name>
    <dbReference type="NCBI Taxonomy" id="489703"/>
    <lineage>
        <taxon>Bacteria</taxon>
        <taxon>Pseudomonadati</taxon>
        <taxon>Pseudomonadota</taxon>
        <taxon>Gammaproteobacteria</taxon>
        <taxon>Nevskiales</taxon>
        <taxon>Nevskiaceae</taxon>
        <taxon>Solimonas</taxon>
    </lineage>
</organism>
<dbReference type="Proteomes" id="UP000199233">
    <property type="component" value="Unassembled WGS sequence"/>
</dbReference>
<feature type="transmembrane region" description="Helical" evidence="1">
    <location>
        <begin position="6"/>
        <end position="27"/>
    </location>
</feature>
<keyword evidence="3" id="KW-1185">Reference proteome</keyword>
<keyword evidence="1" id="KW-1133">Transmembrane helix</keyword>
<dbReference type="AlphaFoldDB" id="A0A1H9CDU2"/>
<evidence type="ECO:0000313" key="2">
    <source>
        <dbReference type="EMBL" id="SEP99395.1"/>
    </source>
</evidence>
<name>A0A1H9CDU2_9GAMM</name>
<protein>
    <submittedName>
        <fullName evidence="2">Uncharacterized protein</fullName>
    </submittedName>
</protein>
<dbReference type="STRING" id="489703.SAMN04488038_10320"/>
<reference evidence="2 3" key="1">
    <citation type="submission" date="2016-10" db="EMBL/GenBank/DDBJ databases">
        <authorList>
            <person name="de Groot N.N."/>
        </authorList>
    </citation>
    <scope>NUCLEOTIDE SEQUENCE [LARGE SCALE GENOMIC DNA]</scope>
    <source>
        <strain evidence="2 3">DSM 25927</strain>
    </source>
</reference>
<accession>A0A1H9CDU2</accession>
<gene>
    <name evidence="2" type="ORF">SAMN04488038_10320</name>
</gene>
<proteinExistence type="predicted"/>
<keyword evidence="1" id="KW-0472">Membrane</keyword>
<evidence type="ECO:0000256" key="1">
    <source>
        <dbReference type="SAM" id="Phobius"/>
    </source>
</evidence>